<dbReference type="AlphaFoldDB" id="A0AAV7MUY7"/>
<sequence>MKWAFGVLSLANDGRERWRGACLQSCPLDSGTGGSLRWPGEPFGDGVPRIDVTRLELRQQQHLGRVAGKNQHGRQPVVRQRWSLAFYLLRPMPLGDGCAMGSQPSLEDGGVSSPTRRLADTAGGGAAAPPLSRRRTIGEQSSGRSRGGEWRTQGGTAKALPHCRSSTGDPPAGLGDAERRGHQR</sequence>
<feature type="region of interest" description="Disordered" evidence="1">
    <location>
        <begin position="99"/>
        <end position="184"/>
    </location>
</feature>
<evidence type="ECO:0000256" key="1">
    <source>
        <dbReference type="SAM" id="MobiDB-lite"/>
    </source>
</evidence>
<protein>
    <submittedName>
        <fullName evidence="2">Uncharacterized protein</fullName>
    </submittedName>
</protein>
<proteinExistence type="predicted"/>
<organism evidence="2 3">
    <name type="scientific">Pleurodeles waltl</name>
    <name type="common">Iberian ribbed newt</name>
    <dbReference type="NCBI Taxonomy" id="8319"/>
    <lineage>
        <taxon>Eukaryota</taxon>
        <taxon>Metazoa</taxon>
        <taxon>Chordata</taxon>
        <taxon>Craniata</taxon>
        <taxon>Vertebrata</taxon>
        <taxon>Euteleostomi</taxon>
        <taxon>Amphibia</taxon>
        <taxon>Batrachia</taxon>
        <taxon>Caudata</taxon>
        <taxon>Salamandroidea</taxon>
        <taxon>Salamandridae</taxon>
        <taxon>Pleurodelinae</taxon>
        <taxon>Pleurodeles</taxon>
    </lineage>
</organism>
<gene>
    <name evidence="2" type="ORF">NDU88_003202</name>
</gene>
<evidence type="ECO:0000313" key="3">
    <source>
        <dbReference type="Proteomes" id="UP001066276"/>
    </source>
</evidence>
<name>A0AAV7MUY7_PLEWA</name>
<dbReference type="Proteomes" id="UP001066276">
    <property type="component" value="Chromosome 9"/>
</dbReference>
<evidence type="ECO:0000313" key="2">
    <source>
        <dbReference type="EMBL" id="KAJ1105798.1"/>
    </source>
</evidence>
<comment type="caution">
    <text evidence="2">The sequence shown here is derived from an EMBL/GenBank/DDBJ whole genome shotgun (WGS) entry which is preliminary data.</text>
</comment>
<reference evidence="2" key="1">
    <citation type="journal article" date="2022" name="bioRxiv">
        <title>Sequencing and chromosome-scale assembly of the giantPleurodeles waltlgenome.</title>
        <authorList>
            <person name="Brown T."/>
            <person name="Elewa A."/>
            <person name="Iarovenko S."/>
            <person name="Subramanian E."/>
            <person name="Araus A.J."/>
            <person name="Petzold A."/>
            <person name="Susuki M."/>
            <person name="Suzuki K.-i.T."/>
            <person name="Hayashi T."/>
            <person name="Toyoda A."/>
            <person name="Oliveira C."/>
            <person name="Osipova E."/>
            <person name="Leigh N.D."/>
            <person name="Simon A."/>
            <person name="Yun M.H."/>
        </authorList>
    </citation>
    <scope>NUCLEOTIDE SEQUENCE</scope>
    <source>
        <strain evidence="2">20211129_DDA</strain>
        <tissue evidence="2">Liver</tissue>
    </source>
</reference>
<keyword evidence="3" id="KW-1185">Reference proteome</keyword>
<dbReference type="EMBL" id="JANPWB010000013">
    <property type="protein sequence ID" value="KAJ1105798.1"/>
    <property type="molecule type" value="Genomic_DNA"/>
</dbReference>
<accession>A0AAV7MUY7</accession>